<evidence type="ECO:0000256" key="3">
    <source>
        <dbReference type="ARBA" id="ARBA00022729"/>
    </source>
</evidence>
<evidence type="ECO:0000313" key="8">
    <source>
        <dbReference type="EMBL" id="AJA11768.1"/>
    </source>
</evidence>
<evidence type="ECO:0000259" key="7">
    <source>
        <dbReference type="PROSITE" id="PS51352"/>
    </source>
</evidence>
<dbReference type="Gene3D" id="3.40.30.10">
    <property type="entry name" value="Glutaredoxin"/>
    <property type="match status" value="1"/>
</dbReference>
<dbReference type="InterPro" id="IPR012336">
    <property type="entry name" value="Thioredoxin-like_fold"/>
</dbReference>
<dbReference type="SUPFAM" id="SSF52833">
    <property type="entry name" value="Thioredoxin-like"/>
    <property type="match status" value="1"/>
</dbReference>
<comment type="similarity">
    <text evidence="2">Belongs to the thioredoxin family. DsbA subfamily.</text>
</comment>
<keyword evidence="8" id="KW-0614">Plasmid</keyword>
<dbReference type="PROSITE" id="PS51352">
    <property type="entry name" value="THIOREDOXIN_2"/>
    <property type="match status" value="1"/>
</dbReference>
<dbReference type="AlphaFoldDB" id="A0A0A7PR75"/>
<dbReference type="KEGG" id="sphk:SKP52_24655"/>
<reference evidence="8 9" key="1">
    <citation type="journal article" date="2015" name="Int. J. Syst. Evol. Microbiol.">
        <title>Description of Sphingopyxis fribergensis sp. nov. - a soil bacterium with the ability to degrade styrene and phenylacetic acid.</title>
        <authorList>
            <person name="Oelschlagel M."/>
            <person name="Ruckert C."/>
            <person name="Kalinowski J."/>
            <person name="Schmidt G."/>
            <person name="Schlomann M."/>
            <person name="Tischler D."/>
        </authorList>
    </citation>
    <scope>NUCLEOTIDE SEQUENCE [LARGE SCALE GENOMIC DNA]</scope>
    <source>
        <strain evidence="8 9">Kp5.2</strain>
        <plasmid evidence="8">pSfKp5.2</plasmid>
    </source>
</reference>
<dbReference type="PANTHER" id="PTHR13887:SF14">
    <property type="entry name" value="DISULFIDE BOND FORMATION PROTEIN D"/>
    <property type="match status" value="1"/>
</dbReference>
<keyword evidence="9" id="KW-1185">Reference proteome</keyword>
<dbReference type="EMBL" id="CP009123">
    <property type="protein sequence ID" value="AJA11768.1"/>
    <property type="molecule type" value="Genomic_DNA"/>
</dbReference>
<dbReference type="HOGENOM" id="CLU_000288_47_7_5"/>
<evidence type="ECO:0000256" key="5">
    <source>
        <dbReference type="ARBA" id="ARBA00023157"/>
    </source>
</evidence>
<dbReference type="PANTHER" id="PTHR13887">
    <property type="entry name" value="GLUTATHIONE S-TRANSFERASE KAPPA"/>
    <property type="match status" value="1"/>
</dbReference>
<proteinExistence type="inferred from homology"/>
<comment type="function">
    <text evidence="1">May be required for disulfide bond formation in some proteins.</text>
</comment>
<protein>
    <submittedName>
        <fullName evidence="8">DsbA-like thioredoxin domain protein</fullName>
    </submittedName>
</protein>
<name>A0A0A7PR75_9SPHN</name>
<keyword evidence="5" id="KW-1015">Disulfide bond</keyword>
<feature type="domain" description="Thioredoxin" evidence="7">
    <location>
        <begin position="28"/>
        <end position="215"/>
    </location>
</feature>
<geneLocation type="plasmid" evidence="8 9">
    <name>pSfKp5.2</name>
</geneLocation>
<keyword evidence="6" id="KW-0676">Redox-active center</keyword>
<dbReference type="GO" id="GO:0016491">
    <property type="term" value="F:oxidoreductase activity"/>
    <property type="evidence" value="ECO:0007669"/>
    <property type="project" value="UniProtKB-KW"/>
</dbReference>
<keyword evidence="4" id="KW-0560">Oxidoreductase</keyword>
<organism evidence="8 9">
    <name type="scientific">Sphingopyxis fribergensis</name>
    <dbReference type="NCBI Taxonomy" id="1515612"/>
    <lineage>
        <taxon>Bacteria</taxon>
        <taxon>Pseudomonadati</taxon>
        <taxon>Pseudomonadota</taxon>
        <taxon>Alphaproteobacteria</taxon>
        <taxon>Sphingomonadales</taxon>
        <taxon>Sphingomonadaceae</taxon>
        <taxon>Sphingopyxis</taxon>
    </lineage>
</organism>
<dbReference type="OrthoDB" id="9780147at2"/>
<sequence>MNRQTGVILTGLIAIGAFAAGVTLYSGWVAGEPAPVQAAAVPAETFVRPHSPVIGPKNAPVTIVEFFDPSCEACRAFYPAVKQILATYPKDVRLVMRYLPLHPGSAEAIVILEAARQQGILEPVMEAVLEAQPSWHDGQMDGAWAAAKAAGLDVEKARAMPTDKARANMEADIADANTLRVKGTPTFFINGKPLAEFGPEPLYTQVRAEVEASKR</sequence>
<evidence type="ECO:0000256" key="2">
    <source>
        <dbReference type="ARBA" id="ARBA00005791"/>
    </source>
</evidence>
<evidence type="ECO:0000313" key="9">
    <source>
        <dbReference type="Proteomes" id="UP000030907"/>
    </source>
</evidence>
<dbReference type="Proteomes" id="UP000030907">
    <property type="component" value="Plasmid pSfKp5.2"/>
</dbReference>
<dbReference type="InterPro" id="IPR013766">
    <property type="entry name" value="Thioredoxin_domain"/>
</dbReference>
<keyword evidence="3" id="KW-0732">Signal</keyword>
<gene>
    <name evidence="8" type="ORF">SKP52_24655</name>
</gene>
<dbReference type="RefSeq" id="WP_040110228.1">
    <property type="nucleotide sequence ID" value="NZ_CP009123.1"/>
</dbReference>
<evidence type="ECO:0000256" key="6">
    <source>
        <dbReference type="ARBA" id="ARBA00023284"/>
    </source>
</evidence>
<evidence type="ECO:0000256" key="1">
    <source>
        <dbReference type="ARBA" id="ARBA00003565"/>
    </source>
</evidence>
<dbReference type="Pfam" id="PF13462">
    <property type="entry name" value="Thioredoxin_4"/>
    <property type="match status" value="1"/>
</dbReference>
<accession>A0A0A7PR75</accession>
<evidence type="ECO:0000256" key="4">
    <source>
        <dbReference type="ARBA" id="ARBA00023002"/>
    </source>
</evidence>
<dbReference type="InterPro" id="IPR036249">
    <property type="entry name" value="Thioredoxin-like_sf"/>
</dbReference>